<dbReference type="InterPro" id="IPR004045">
    <property type="entry name" value="Glutathione_S-Trfase_N"/>
</dbReference>
<evidence type="ECO:0000259" key="1">
    <source>
        <dbReference type="PROSITE" id="PS50404"/>
    </source>
</evidence>
<evidence type="ECO:0000313" key="4">
    <source>
        <dbReference type="Proteomes" id="UP001476247"/>
    </source>
</evidence>
<dbReference type="InterPro" id="IPR004046">
    <property type="entry name" value="GST_C"/>
</dbReference>
<accession>A0ABP9YBU9</accession>
<dbReference type="Pfam" id="PF14497">
    <property type="entry name" value="GST_C_3"/>
    <property type="match status" value="1"/>
</dbReference>
<feature type="domain" description="GST N-terminal" evidence="1">
    <location>
        <begin position="11"/>
        <end position="93"/>
    </location>
</feature>
<dbReference type="SUPFAM" id="SSF52833">
    <property type="entry name" value="Thioredoxin-like"/>
    <property type="match status" value="1"/>
</dbReference>
<organism evidence="3 4">
    <name type="scientific">Helicostylum pulchrum</name>
    <dbReference type="NCBI Taxonomy" id="562976"/>
    <lineage>
        <taxon>Eukaryota</taxon>
        <taxon>Fungi</taxon>
        <taxon>Fungi incertae sedis</taxon>
        <taxon>Mucoromycota</taxon>
        <taxon>Mucoromycotina</taxon>
        <taxon>Mucoromycetes</taxon>
        <taxon>Mucorales</taxon>
        <taxon>Mucorineae</taxon>
        <taxon>Mucoraceae</taxon>
        <taxon>Helicostylum</taxon>
    </lineage>
</organism>
<sequence length="211" mass="24407">MSALKNLKLYYFTVVQGSTTMGRGENVRLLLEDAGVDFEYVRYNAAQWQEEKQKLLDQKVRNPTMPFITIDGKYYGKTAPLLRFLSHKLGKYEGDNDDESQLLDVYTDMANDWVGRWVKTVFGNPSEESVKTYREETAPQTFKTWDDILSDTKGPFLLGEKISYADFTLFHMLEDDTTIKVSAETYPHLSAFVEAVNNRHNLKKYLATERK</sequence>
<dbReference type="SUPFAM" id="SSF47616">
    <property type="entry name" value="GST C-terminal domain-like"/>
    <property type="match status" value="1"/>
</dbReference>
<protein>
    <recommendedName>
        <fullName evidence="5">Glutathione S-transferase</fullName>
    </recommendedName>
</protein>
<evidence type="ECO:0000313" key="3">
    <source>
        <dbReference type="EMBL" id="GAA5804080.1"/>
    </source>
</evidence>
<evidence type="ECO:0008006" key="5">
    <source>
        <dbReference type="Google" id="ProtNLM"/>
    </source>
</evidence>
<dbReference type="PROSITE" id="PS50404">
    <property type="entry name" value="GST_NTER"/>
    <property type="match status" value="1"/>
</dbReference>
<dbReference type="InterPro" id="IPR050213">
    <property type="entry name" value="GST_superfamily"/>
</dbReference>
<dbReference type="Pfam" id="PF02798">
    <property type="entry name" value="GST_N"/>
    <property type="match status" value="1"/>
</dbReference>
<keyword evidence="4" id="KW-1185">Reference proteome</keyword>
<dbReference type="Proteomes" id="UP001476247">
    <property type="component" value="Unassembled WGS sequence"/>
</dbReference>
<comment type="caution">
    <text evidence="3">The sequence shown here is derived from an EMBL/GenBank/DDBJ whole genome shotgun (WGS) entry which is preliminary data.</text>
</comment>
<dbReference type="InterPro" id="IPR010987">
    <property type="entry name" value="Glutathione-S-Trfase_C-like"/>
</dbReference>
<dbReference type="SFLD" id="SFLDS00019">
    <property type="entry name" value="Glutathione_Transferase_(cytos"/>
    <property type="match status" value="1"/>
</dbReference>
<dbReference type="Gene3D" id="3.40.30.10">
    <property type="entry name" value="Glutaredoxin"/>
    <property type="match status" value="1"/>
</dbReference>
<dbReference type="Gene3D" id="1.20.1050.10">
    <property type="match status" value="1"/>
</dbReference>
<gene>
    <name evidence="3" type="ORF">HPULCUR_009566</name>
</gene>
<proteinExistence type="predicted"/>
<dbReference type="InterPro" id="IPR036249">
    <property type="entry name" value="Thioredoxin-like_sf"/>
</dbReference>
<evidence type="ECO:0000259" key="2">
    <source>
        <dbReference type="PROSITE" id="PS50405"/>
    </source>
</evidence>
<dbReference type="InterPro" id="IPR036282">
    <property type="entry name" value="Glutathione-S-Trfase_C_sf"/>
</dbReference>
<dbReference type="EMBL" id="BAABUJ010000032">
    <property type="protein sequence ID" value="GAA5804080.1"/>
    <property type="molecule type" value="Genomic_DNA"/>
</dbReference>
<feature type="domain" description="GST C-terminal" evidence="2">
    <location>
        <begin position="96"/>
        <end position="211"/>
    </location>
</feature>
<dbReference type="CDD" id="cd03039">
    <property type="entry name" value="GST_N_Sigma_like"/>
    <property type="match status" value="1"/>
</dbReference>
<name>A0ABP9YBU9_9FUNG</name>
<dbReference type="PANTHER" id="PTHR11571:SF150">
    <property type="entry name" value="GLUTATHIONE S-TRANSFERASE"/>
    <property type="match status" value="1"/>
</dbReference>
<dbReference type="PANTHER" id="PTHR11571">
    <property type="entry name" value="GLUTATHIONE S-TRANSFERASE"/>
    <property type="match status" value="1"/>
</dbReference>
<reference evidence="3 4" key="1">
    <citation type="submission" date="2024-04" db="EMBL/GenBank/DDBJ databases">
        <title>genome sequences of Mucor flavus KT1a and Helicostylum pulchrum KT1b strains isolation_sourced from the surface of a dry-aged beef.</title>
        <authorList>
            <person name="Toyotome T."/>
            <person name="Hosono M."/>
            <person name="Torimaru M."/>
            <person name="Fukuda K."/>
            <person name="Mikami N."/>
        </authorList>
    </citation>
    <scope>NUCLEOTIDE SEQUENCE [LARGE SCALE GENOMIC DNA]</scope>
    <source>
        <strain evidence="3 4">KT1b</strain>
    </source>
</reference>
<dbReference type="PROSITE" id="PS50405">
    <property type="entry name" value="GST_CTER"/>
    <property type="match status" value="1"/>
</dbReference>
<dbReference type="InterPro" id="IPR040079">
    <property type="entry name" value="Glutathione_S-Trfase"/>
</dbReference>